<dbReference type="AlphaFoldDB" id="A0A7Y0AHQ8"/>
<dbReference type="EMBL" id="JABBGH010000003">
    <property type="protein sequence ID" value="NML67566.1"/>
    <property type="molecule type" value="Genomic_DNA"/>
</dbReference>
<dbReference type="Proteomes" id="UP000559626">
    <property type="component" value="Unassembled WGS sequence"/>
</dbReference>
<dbReference type="InterPro" id="IPR002931">
    <property type="entry name" value="Transglutaminase-like"/>
</dbReference>
<gene>
    <name evidence="3" type="ORF">HHL22_20385</name>
</gene>
<dbReference type="SUPFAM" id="SSF54001">
    <property type="entry name" value="Cysteine proteinases"/>
    <property type="match status" value="1"/>
</dbReference>
<reference evidence="3 4" key="1">
    <citation type="submission" date="2020-04" db="EMBL/GenBank/DDBJ databases">
        <title>Hymenobacter polaris sp. nov., isolated from Arctic soil.</title>
        <authorList>
            <person name="Dahal R.H."/>
        </authorList>
    </citation>
    <scope>NUCLEOTIDE SEQUENCE [LARGE SCALE GENOMIC DNA]</scope>
    <source>
        <strain evidence="3 4">RP-2-7</strain>
    </source>
</reference>
<evidence type="ECO:0000259" key="2">
    <source>
        <dbReference type="Pfam" id="PF01841"/>
    </source>
</evidence>
<dbReference type="Pfam" id="PF01841">
    <property type="entry name" value="Transglut_core"/>
    <property type="match status" value="1"/>
</dbReference>
<keyword evidence="4" id="KW-1185">Reference proteome</keyword>
<name>A0A7Y0AHQ8_9BACT</name>
<evidence type="ECO:0000313" key="4">
    <source>
        <dbReference type="Proteomes" id="UP000559626"/>
    </source>
</evidence>
<feature type="chain" id="PRO_5031163817" evidence="1">
    <location>
        <begin position="23"/>
        <end position="418"/>
    </location>
</feature>
<dbReference type="NCBIfam" id="NF047558">
    <property type="entry name" value="TPR_END_plus"/>
    <property type="match status" value="1"/>
</dbReference>
<organism evidence="3 4">
    <name type="scientific">Hymenobacter polaris</name>
    <dbReference type="NCBI Taxonomy" id="2682546"/>
    <lineage>
        <taxon>Bacteria</taxon>
        <taxon>Pseudomonadati</taxon>
        <taxon>Bacteroidota</taxon>
        <taxon>Cytophagia</taxon>
        <taxon>Cytophagales</taxon>
        <taxon>Hymenobacteraceae</taxon>
        <taxon>Hymenobacter</taxon>
    </lineage>
</organism>
<accession>A0A7Y0AHQ8</accession>
<dbReference type="InterPro" id="IPR038765">
    <property type="entry name" value="Papain-like_cys_pep_sf"/>
</dbReference>
<comment type="caution">
    <text evidence="3">The sequence shown here is derived from an EMBL/GenBank/DDBJ whole genome shotgun (WGS) entry which is preliminary data.</text>
</comment>
<feature type="signal peptide" evidence="1">
    <location>
        <begin position="1"/>
        <end position="22"/>
    </location>
</feature>
<evidence type="ECO:0000313" key="3">
    <source>
        <dbReference type="EMBL" id="NML67566.1"/>
    </source>
</evidence>
<protein>
    <submittedName>
        <fullName evidence="3">Transglutaminase domain-containing protein</fullName>
    </submittedName>
</protein>
<proteinExistence type="predicted"/>
<feature type="domain" description="Transglutaminase-like" evidence="2">
    <location>
        <begin position="186"/>
        <end position="290"/>
    </location>
</feature>
<keyword evidence="1" id="KW-0732">Signal</keyword>
<evidence type="ECO:0000256" key="1">
    <source>
        <dbReference type="SAM" id="SignalP"/>
    </source>
</evidence>
<sequence length="418" mass="47413">MLRRLLFAAAFLGCCLAGQAQKAPAKETFATYDSQFELQRRQLSEAHQYPQLLKMYGDWHRAYAKLPAAQKAEFQNRLPNIYYNEACYYSLAHQADPAVRCFGQAVAAGWRDYQHATVDTDFDYIRTNPGFQQQLAVLRERGDYLYVLKQAGPYAPGPGAALPAYTYQPAAEPHLAALRQRYKLDSVAGQQSDVARFINLLHWVHNQVPHDGQHGNPASRNAQDLLTVCQRDKRGLNCRGLATVLNEVYLAMGYQSHFVTCLPKDTLDPDCHVINVVYAPSLRKWVWMDPTNDAYVMNEQGTLLGIEEVRARLLDGRPLLLNPDANWNHRQSATKEQYLYSYMAKNLYKLEIPVASQYDFETRQPGRTYEYLQLLPQAALGSGPATRTHHYPKEDVTFTTHTTSDPAAFWQVPPVAVP</sequence>
<dbReference type="RefSeq" id="WP_169533223.1">
    <property type="nucleotide sequence ID" value="NZ_JABBGH010000003.1"/>
</dbReference>
<dbReference type="Gene3D" id="3.10.620.30">
    <property type="match status" value="1"/>
</dbReference>